<keyword evidence="4" id="KW-0472">Membrane</keyword>
<organism evidence="6 7">
    <name type="scientific">Fannyhessea vaginae DSM 15829</name>
    <dbReference type="NCBI Taxonomy" id="525256"/>
    <lineage>
        <taxon>Bacteria</taxon>
        <taxon>Bacillati</taxon>
        <taxon>Actinomycetota</taxon>
        <taxon>Coriobacteriia</taxon>
        <taxon>Coriobacteriales</taxon>
        <taxon>Atopobiaceae</taxon>
        <taxon>Fannyhessea</taxon>
    </lineage>
</organism>
<evidence type="ECO:0000313" key="7">
    <source>
        <dbReference type="Proteomes" id="UP000005947"/>
    </source>
</evidence>
<keyword evidence="4" id="KW-0812">Transmembrane</keyword>
<comment type="caution">
    <text evidence="6">The sequence shown here is derived from an EMBL/GenBank/DDBJ whole genome shotgun (WGS) entry which is preliminary data.</text>
</comment>
<gene>
    <name evidence="6" type="ORF">HMPREF0091_10627</name>
</gene>
<reference evidence="6 7" key="1">
    <citation type="submission" date="2011-02" db="EMBL/GenBank/DDBJ databases">
        <authorList>
            <person name="Muzny D."/>
            <person name="Qin X."/>
            <person name="Buhay C."/>
            <person name="Dugan-Rocha S."/>
            <person name="Ding Y."/>
            <person name="Chen G."/>
            <person name="Hawes A."/>
            <person name="Holder M."/>
            <person name="Jhangiani S."/>
            <person name="Johnson A."/>
            <person name="Khan Z."/>
            <person name="Li Z."/>
            <person name="Liu W."/>
            <person name="Liu X."/>
            <person name="Perez L."/>
            <person name="Shen H."/>
            <person name="Wang Q."/>
            <person name="Watt J."/>
            <person name="Xi L."/>
            <person name="Xin Y."/>
            <person name="Zhou J."/>
            <person name="Deng J."/>
            <person name="Jiang H."/>
            <person name="Liu Y."/>
            <person name="Qu J."/>
            <person name="Song X.-Z."/>
            <person name="Zhang L."/>
            <person name="Villasana D."/>
            <person name="Johnson A."/>
            <person name="Liu J."/>
            <person name="Liyanage D."/>
            <person name="Lorensuhewa L."/>
            <person name="Robinson T."/>
            <person name="Song A."/>
            <person name="Song B.-B."/>
            <person name="Dinh H."/>
            <person name="Thornton R."/>
            <person name="Coyle M."/>
            <person name="Francisco L."/>
            <person name="Jackson L."/>
            <person name="Javaid M."/>
            <person name="Korchina V."/>
            <person name="Kovar C."/>
            <person name="Mata R."/>
            <person name="Mathew T."/>
            <person name="Ngo R."/>
            <person name="Nguyen L."/>
            <person name="Nguyen N."/>
            <person name="Okwuonu G."/>
            <person name="Ongeri F."/>
            <person name="Pham C."/>
            <person name="Simmons D."/>
            <person name="Wilczek-Boney K."/>
            <person name="Hale W."/>
            <person name="Jakkamsetti A."/>
            <person name="Pham P."/>
            <person name="Ruth R."/>
            <person name="San Lucas F."/>
            <person name="Warren J."/>
            <person name="Zhang J."/>
            <person name="Zhao Z."/>
            <person name="Zhou C."/>
            <person name="Zhu D."/>
            <person name="Lee S."/>
            <person name="Bess C."/>
            <person name="Blankenburg K."/>
            <person name="Forbes L."/>
            <person name="Fu Q."/>
            <person name="Gubbala S."/>
            <person name="Hirani K."/>
            <person name="Jayaseelan J.C."/>
            <person name="Lara F."/>
            <person name="Munidasa M."/>
            <person name="Palculict T."/>
            <person name="Patil S."/>
            <person name="Pu L.-L."/>
            <person name="Saada N."/>
            <person name="Tang L."/>
            <person name="Weissenberger G."/>
            <person name="Zhu Y."/>
            <person name="Hemphill L."/>
            <person name="Shang Y."/>
            <person name="Youmans B."/>
            <person name="Ayvaz T."/>
            <person name="Ross M."/>
            <person name="Santibanez J."/>
            <person name="Aqrawi P."/>
            <person name="Gross S."/>
            <person name="Joshi V."/>
            <person name="Fowler G."/>
            <person name="Nazareth L."/>
            <person name="Reid J."/>
            <person name="Worley K."/>
            <person name="Petrosino J."/>
            <person name="Highlander S."/>
            <person name="Gibbs R."/>
        </authorList>
    </citation>
    <scope>NUCLEOTIDE SEQUENCE [LARGE SCALE GENOMIC DNA]</scope>
    <source>
        <strain evidence="6 7">DSM 15829</strain>
    </source>
</reference>
<keyword evidence="7" id="KW-1185">Reference proteome</keyword>
<keyword evidence="1" id="KW-0479">Metal-binding</keyword>
<evidence type="ECO:0000256" key="1">
    <source>
        <dbReference type="ARBA" id="ARBA00022723"/>
    </source>
</evidence>
<dbReference type="InterPro" id="IPR050248">
    <property type="entry name" value="Polysacc_deacetylase_ArnD"/>
</dbReference>
<dbReference type="eggNOG" id="COG0726">
    <property type="taxonomic scope" value="Bacteria"/>
</dbReference>
<dbReference type="InterPro" id="IPR002509">
    <property type="entry name" value="NODB_dom"/>
</dbReference>
<protein>
    <submittedName>
        <fullName evidence="6">Tat pathway signal sequence domain protein</fullName>
    </submittedName>
</protein>
<accession>F1T4N6</accession>
<dbReference type="EMBL" id="ACGK02000001">
    <property type="protein sequence ID" value="EGF23680.1"/>
    <property type="molecule type" value="Genomic_DNA"/>
</dbReference>
<evidence type="ECO:0000313" key="6">
    <source>
        <dbReference type="EMBL" id="EGF23680.1"/>
    </source>
</evidence>
<dbReference type="Proteomes" id="UP000005947">
    <property type="component" value="Unassembled WGS sequence"/>
</dbReference>
<feature type="domain" description="NodB homology" evidence="5">
    <location>
        <begin position="297"/>
        <end position="476"/>
    </location>
</feature>
<proteinExistence type="predicted"/>
<dbReference type="InterPro" id="IPR011330">
    <property type="entry name" value="Glyco_hydro/deAcase_b/a-brl"/>
</dbReference>
<dbReference type="PROSITE" id="PS51677">
    <property type="entry name" value="NODB"/>
    <property type="match status" value="1"/>
</dbReference>
<dbReference type="Pfam" id="PF01522">
    <property type="entry name" value="Polysacc_deac_1"/>
    <property type="match status" value="1"/>
</dbReference>
<dbReference type="AlphaFoldDB" id="F1T4N6"/>
<dbReference type="SUPFAM" id="SSF88713">
    <property type="entry name" value="Glycoside hydrolase/deacetylase"/>
    <property type="match status" value="1"/>
</dbReference>
<evidence type="ECO:0000256" key="3">
    <source>
        <dbReference type="SAM" id="MobiDB-lite"/>
    </source>
</evidence>
<feature type="transmembrane region" description="Helical" evidence="4">
    <location>
        <begin position="119"/>
        <end position="137"/>
    </location>
</feature>
<name>F1T4N6_9ACTN</name>
<feature type="region of interest" description="Disordered" evidence="3">
    <location>
        <begin position="1"/>
        <end position="62"/>
    </location>
</feature>
<keyword evidence="4" id="KW-1133">Transmembrane helix</keyword>
<dbReference type="OrthoDB" id="9763050at2"/>
<evidence type="ECO:0000259" key="5">
    <source>
        <dbReference type="PROSITE" id="PS51677"/>
    </source>
</evidence>
<evidence type="ECO:0000256" key="4">
    <source>
        <dbReference type="SAM" id="Phobius"/>
    </source>
</evidence>
<dbReference type="GO" id="GO:0046872">
    <property type="term" value="F:metal ion binding"/>
    <property type="evidence" value="ECO:0007669"/>
    <property type="project" value="UniProtKB-KW"/>
</dbReference>
<dbReference type="PANTHER" id="PTHR10587:SF133">
    <property type="entry name" value="CHITIN DEACETYLASE 1-RELATED"/>
    <property type="match status" value="1"/>
</dbReference>
<keyword evidence="2" id="KW-0378">Hydrolase</keyword>
<dbReference type="GO" id="GO:0016810">
    <property type="term" value="F:hydrolase activity, acting on carbon-nitrogen (but not peptide) bonds"/>
    <property type="evidence" value="ECO:0007669"/>
    <property type="project" value="InterPro"/>
</dbReference>
<dbReference type="PANTHER" id="PTHR10587">
    <property type="entry name" value="GLYCOSYL TRANSFERASE-RELATED"/>
    <property type="match status" value="1"/>
</dbReference>
<feature type="compositionally biased region" description="Basic residues" evidence="3">
    <location>
        <begin position="7"/>
        <end position="16"/>
    </location>
</feature>
<dbReference type="CDD" id="cd10917">
    <property type="entry name" value="CE4_NodB_like_6s_7s"/>
    <property type="match status" value="1"/>
</dbReference>
<sequence length="510" mass="56356">MSIGKRMQSKHSHPRHAASFVKQEEQKELQQQAYHQDTIHEKPTDVVDNSGEPASYTNQDTQTTFGSFSNHVEAPLDVMSHYKRNSVDSDRGVLTELVEPSAAYAAQAYKKAPVTRRRFIWGCVGAAAVVAGLAAWLQRKVDVYVNDQKISVRPGATLGDLYKQAGLSVEPGNYIAVDGSVLQNAQGYPYSVSIDDNDLDEKEFANWHVAGGEHVNFANGNNRMEDYDVQIEETQPKLATTGVAWATVRYVAQWGKVGKKEIRTGKESGITADGDVIQEVQNCIIHGQNIKPDNGEKLISVTFDDGPSIYTDRYLKILSDRGIKTTFFNIGQNVDNMKEQPKKVLDEGHYIAGHSYTHPLLSKKKPDQLREELSKVKESLSEATGITTTMFRPPYGDFTTKTWLDSQGIVSSEILWTQDTLDWKQPGVNKIIDGALKNVTPGSVVLMHDGGGKRDQDLEALPQILDKLIANGFKIVSIQELMKSDSSIPSDIADGSATMPDDCVWPTELA</sequence>
<dbReference type="Gene3D" id="3.20.20.370">
    <property type="entry name" value="Glycoside hydrolase/deacetylase"/>
    <property type="match status" value="1"/>
</dbReference>
<evidence type="ECO:0000256" key="2">
    <source>
        <dbReference type="ARBA" id="ARBA00022801"/>
    </source>
</evidence>
<dbReference type="GO" id="GO:0016020">
    <property type="term" value="C:membrane"/>
    <property type="evidence" value="ECO:0007669"/>
    <property type="project" value="TreeGrafter"/>
</dbReference>
<dbReference type="GO" id="GO:0005975">
    <property type="term" value="P:carbohydrate metabolic process"/>
    <property type="evidence" value="ECO:0007669"/>
    <property type="project" value="InterPro"/>
</dbReference>